<comment type="caution">
    <text evidence="2">The sequence shown here is derived from an EMBL/GenBank/DDBJ whole genome shotgun (WGS) entry which is preliminary data.</text>
</comment>
<evidence type="ECO:0000256" key="1">
    <source>
        <dbReference type="SAM" id="MobiDB-lite"/>
    </source>
</evidence>
<dbReference type="HOGENOM" id="CLU_739841_0_0_1"/>
<evidence type="ECO:0000313" key="3">
    <source>
        <dbReference type="Proteomes" id="UP000002498"/>
    </source>
</evidence>
<dbReference type="KEGG" id="maj:MAA_11301"/>
<evidence type="ECO:0000313" key="2">
    <source>
        <dbReference type="EMBL" id="KHO11032.1"/>
    </source>
</evidence>
<dbReference type="RefSeq" id="XP_011411591.1">
    <property type="nucleotide sequence ID" value="XM_011413289.1"/>
</dbReference>
<reference evidence="2 3" key="1">
    <citation type="journal article" date="2011" name="PLoS Genet.">
        <title>Genome sequencing and comparative transcriptomics of the model entomopathogenic fungi Metarhizium anisopliae and M. acridum.</title>
        <authorList>
            <person name="Gao Q."/>
            <person name="Jin K."/>
            <person name="Ying S.H."/>
            <person name="Zhang Y."/>
            <person name="Xiao G."/>
            <person name="Shang Y."/>
            <person name="Duan Z."/>
            <person name="Hu X."/>
            <person name="Xie X.Q."/>
            <person name="Zhou G."/>
            <person name="Peng G."/>
            <person name="Luo Z."/>
            <person name="Huang W."/>
            <person name="Wang B."/>
            <person name="Fang W."/>
            <person name="Wang S."/>
            <person name="Zhong Y."/>
            <person name="Ma L.J."/>
            <person name="St Leger R.J."/>
            <person name="Zhao G.P."/>
            <person name="Pei Y."/>
            <person name="Feng M.G."/>
            <person name="Xia Y."/>
            <person name="Wang C."/>
        </authorList>
    </citation>
    <scope>NUCLEOTIDE SEQUENCE [LARGE SCALE GENOMIC DNA]</scope>
    <source>
        <strain evidence="3">ARSEF 23 / ATCC MYA-3075</strain>
    </source>
</reference>
<dbReference type="GeneID" id="23632749"/>
<organism evidence="2 3">
    <name type="scientific">Metarhizium robertsii (strain ARSEF 23 / ATCC MYA-3075)</name>
    <name type="common">Metarhizium anisopliae (strain ARSEF 23)</name>
    <dbReference type="NCBI Taxonomy" id="655844"/>
    <lineage>
        <taxon>Eukaryota</taxon>
        <taxon>Fungi</taxon>
        <taxon>Dikarya</taxon>
        <taxon>Ascomycota</taxon>
        <taxon>Pezizomycotina</taxon>
        <taxon>Sordariomycetes</taxon>
        <taxon>Hypocreomycetidae</taxon>
        <taxon>Hypocreales</taxon>
        <taxon>Clavicipitaceae</taxon>
        <taxon>Metarhizium</taxon>
    </lineage>
</organism>
<feature type="region of interest" description="Disordered" evidence="1">
    <location>
        <begin position="1"/>
        <end position="28"/>
    </location>
</feature>
<accession>A0A0B2XHL3</accession>
<dbReference type="EMBL" id="ADNJ02000006">
    <property type="protein sequence ID" value="KHO11032.1"/>
    <property type="molecule type" value="Genomic_DNA"/>
</dbReference>
<dbReference type="Proteomes" id="UP000002498">
    <property type="component" value="Unassembled WGS sequence"/>
</dbReference>
<reference evidence="2 3" key="2">
    <citation type="journal article" date="2014" name="Proc. Natl. Acad. Sci. U.S.A.">
        <title>Trajectory and genomic determinants of fungal-pathogen speciation and host adaptation.</title>
        <authorList>
            <person name="Hu X."/>
            <person name="Xiao G."/>
            <person name="Zheng P."/>
            <person name="Shang Y."/>
            <person name="Su Y."/>
            <person name="Zhang X."/>
            <person name="Liu X."/>
            <person name="Zhan S."/>
            <person name="St Leger R.J."/>
            <person name="Wang C."/>
        </authorList>
    </citation>
    <scope>GENOME REANNOTATION</scope>
    <source>
        <strain evidence="3">ARSEF 23 / ATCC MYA-3075</strain>
    </source>
</reference>
<name>A0A0B2XHL3_METRA</name>
<keyword evidence="3" id="KW-1185">Reference proteome</keyword>
<protein>
    <submittedName>
        <fullName evidence="2">Wings apart-like protein</fullName>
    </submittedName>
</protein>
<dbReference type="OrthoDB" id="4936875at2759"/>
<sequence length="381" mass="42857">MSLVLTNGAVAQTTKTLPPDEPFGQGGNPDWLRQIYQQLHVVYGSPPKRRVYRTTATSPSKDLEDLSSHFQHWRQNPESFWETPSTSSTNYIHYIHKDKPRRAQLFLQSAVQLDSQITELRVLQRFVAVSAYELFLRIVPRARERISAKQMADFLIAIGLQAPSEDSKKYAALVRRGRDWVLFCSRLHEIESHNIQSPLPSPSVGGAGDTLHAASFDSPGIYGPLFVCSIDDSIFGSNGLFGSGKQQYIKQLYEVGLSKAAREYGANQTAKILLGYHQNLFWLPSTTLESLDSLIVRKRKAEIECGNTKKMPRNDSESETNLRCNNMVSPQLQQGHQRTSSTRLDSIDVLTPLACSPDWSIDATSPLPLFRIEDLFYIDTP</sequence>
<proteinExistence type="predicted"/>
<dbReference type="AlphaFoldDB" id="A0A0B2XHL3"/>
<gene>
    <name evidence="2" type="ORF">MAA_11301</name>
</gene>